<protein>
    <submittedName>
        <fullName evidence="5">Tagaturonate reductase</fullName>
    </submittedName>
</protein>
<dbReference type="OrthoDB" id="9768714at2"/>
<dbReference type="InterPro" id="IPR036291">
    <property type="entry name" value="NAD(P)-bd_dom_sf"/>
</dbReference>
<evidence type="ECO:0000313" key="6">
    <source>
        <dbReference type="Proteomes" id="UP000249239"/>
    </source>
</evidence>
<dbReference type="PANTHER" id="PTHR30524:SF0">
    <property type="entry name" value="ALTRONATE OXIDOREDUCTASE-RELATED"/>
    <property type="match status" value="1"/>
</dbReference>
<dbReference type="GO" id="GO:0019592">
    <property type="term" value="P:mannitol catabolic process"/>
    <property type="evidence" value="ECO:0007669"/>
    <property type="project" value="TreeGrafter"/>
</dbReference>
<evidence type="ECO:0000259" key="4">
    <source>
        <dbReference type="Pfam" id="PF08125"/>
    </source>
</evidence>
<dbReference type="Pfam" id="PF01232">
    <property type="entry name" value="Mannitol_dh"/>
    <property type="match status" value="1"/>
</dbReference>
<dbReference type="EMBL" id="QKZK01000042">
    <property type="protein sequence ID" value="PZX11242.1"/>
    <property type="molecule type" value="Genomic_DNA"/>
</dbReference>
<evidence type="ECO:0000256" key="1">
    <source>
        <dbReference type="ARBA" id="ARBA00023002"/>
    </source>
</evidence>
<dbReference type="GO" id="GO:0008926">
    <property type="term" value="F:mannitol-1-phosphate 5-dehydrogenase activity"/>
    <property type="evidence" value="ECO:0007669"/>
    <property type="project" value="TreeGrafter"/>
</dbReference>
<feature type="domain" description="Mannitol dehydrogenase N-terminal" evidence="3">
    <location>
        <begin position="16"/>
        <end position="257"/>
    </location>
</feature>
<dbReference type="Pfam" id="PF08125">
    <property type="entry name" value="Mannitol_dh_C"/>
    <property type="match status" value="1"/>
</dbReference>
<dbReference type="AlphaFoldDB" id="A0A2W7NIY8"/>
<proteinExistence type="predicted"/>
<evidence type="ECO:0000259" key="3">
    <source>
        <dbReference type="Pfam" id="PF01232"/>
    </source>
</evidence>
<dbReference type="PANTHER" id="PTHR30524">
    <property type="entry name" value="MANNITOL-1-PHOSPHATE 5-DEHYDROGENASE"/>
    <property type="match status" value="1"/>
</dbReference>
<feature type="domain" description="Mannitol dehydrogenase C-terminal" evidence="4">
    <location>
        <begin position="272"/>
        <end position="461"/>
    </location>
</feature>
<dbReference type="InterPro" id="IPR008927">
    <property type="entry name" value="6-PGluconate_DH-like_C_sf"/>
</dbReference>
<dbReference type="Proteomes" id="UP000249239">
    <property type="component" value="Unassembled WGS sequence"/>
</dbReference>
<name>A0A2W7NIY8_9BACT</name>
<evidence type="ECO:0000313" key="5">
    <source>
        <dbReference type="EMBL" id="PZX11242.1"/>
    </source>
</evidence>
<dbReference type="InterPro" id="IPR013131">
    <property type="entry name" value="Mannitol_DH_N"/>
</dbReference>
<keyword evidence="6" id="KW-1185">Reference proteome</keyword>
<sequence>MKLNRTNVKDASRAPERIIQFGEGNFLRAFVDWMIQEMNDKADFNSSVVVVQPIDKGMVDVLNSQDGLYTLVAKGLKNGQPVKDVQLIKSISRGINPYAQFDEYLKLAENPDMRFVISNTTEAGIAFNERDKADMVPPSSYPAKLTVLLHHRFKTFNGDAQKGLIIMPCELIDRNGDKLKKCVNQYCELWSLGADFTKWVNEACVFTNTLVDRIVPGYNPETAKEVNASAGYEDSLVVEGEQFHLWVIEGSQWIKNEFPADKAGLNVLFVDDVTPYRTRKVRILNGPHTVLTPVAYLSGVEYVREAVEHPVLGKFIHQAIYNEIVPALNMPEAELVSFANDIVDRFRNPFVKHAVMSISLNSVSKYKARVLDTVKEYLAKKGQLPNNLVVAMAALIAFYRGTLNGNPINVQDEAVVMEVFNSAWAKYDAKQLDAAGVVNAILTNTTLWGEDLTQIKGYADMTACYLSKILADGMFKVVEECVNNSGQCGCCCK</sequence>
<dbReference type="SUPFAM" id="SSF51735">
    <property type="entry name" value="NAD(P)-binding Rossmann-fold domains"/>
    <property type="match status" value="1"/>
</dbReference>
<dbReference type="NCBIfam" id="NF002969">
    <property type="entry name" value="PRK03643.1"/>
    <property type="match status" value="1"/>
</dbReference>
<organism evidence="5 6">
    <name type="scientific">Breznakibacter xylanolyticus</name>
    <dbReference type="NCBI Taxonomy" id="990"/>
    <lineage>
        <taxon>Bacteria</taxon>
        <taxon>Pseudomonadati</taxon>
        <taxon>Bacteroidota</taxon>
        <taxon>Bacteroidia</taxon>
        <taxon>Marinilabiliales</taxon>
        <taxon>Marinilabiliaceae</taxon>
        <taxon>Breznakibacter</taxon>
    </lineage>
</organism>
<dbReference type="GO" id="GO:0005829">
    <property type="term" value="C:cytosol"/>
    <property type="evidence" value="ECO:0007669"/>
    <property type="project" value="TreeGrafter"/>
</dbReference>
<dbReference type="Gene3D" id="3.40.50.720">
    <property type="entry name" value="NAD(P)-binding Rossmann-like Domain"/>
    <property type="match status" value="1"/>
</dbReference>
<dbReference type="RefSeq" id="WP_111446990.1">
    <property type="nucleotide sequence ID" value="NZ_QKZK01000042.1"/>
</dbReference>
<keyword evidence="2" id="KW-0520">NAD</keyword>
<keyword evidence="1" id="KW-0560">Oxidoreductase</keyword>
<dbReference type="Gene3D" id="1.10.1040.10">
    <property type="entry name" value="N-(1-d-carboxylethyl)-l-norvaline Dehydrogenase, domain 2"/>
    <property type="match status" value="1"/>
</dbReference>
<reference evidence="5 6" key="1">
    <citation type="submission" date="2018-06" db="EMBL/GenBank/DDBJ databases">
        <title>Genomic Encyclopedia of Archaeal and Bacterial Type Strains, Phase II (KMG-II): from individual species to whole genera.</title>
        <authorList>
            <person name="Goeker M."/>
        </authorList>
    </citation>
    <scope>NUCLEOTIDE SEQUENCE [LARGE SCALE GENOMIC DNA]</scope>
    <source>
        <strain evidence="5 6">DSM 6779</strain>
    </source>
</reference>
<comment type="caution">
    <text evidence="5">The sequence shown here is derived from an EMBL/GenBank/DDBJ whole genome shotgun (WGS) entry which is preliminary data.</text>
</comment>
<dbReference type="PRINTS" id="PR00084">
    <property type="entry name" value="MTLDHDRGNASE"/>
</dbReference>
<gene>
    <name evidence="5" type="ORF">LX69_03197</name>
</gene>
<dbReference type="SUPFAM" id="SSF48179">
    <property type="entry name" value="6-phosphogluconate dehydrogenase C-terminal domain-like"/>
    <property type="match status" value="1"/>
</dbReference>
<dbReference type="InterPro" id="IPR013328">
    <property type="entry name" value="6PGD_dom2"/>
</dbReference>
<dbReference type="InterPro" id="IPR013118">
    <property type="entry name" value="Mannitol_DH_C"/>
</dbReference>
<accession>A0A2W7NIY8</accession>
<dbReference type="InterPro" id="IPR000669">
    <property type="entry name" value="Mannitol_DH"/>
</dbReference>
<evidence type="ECO:0000256" key="2">
    <source>
        <dbReference type="ARBA" id="ARBA00023027"/>
    </source>
</evidence>